<name>C0P1D2_AJECG</name>
<gene>
    <name evidence="1" type="ORF">HCBG_09212</name>
</gene>
<keyword evidence="2" id="KW-1185">Reference proteome</keyword>
<dbReference type="EMBL" id="GG663407">
    <property type="protein sequence ID" value="EEH02552.1"/>
    <property type="molecule type" value="Genomic_DNA"/>
</dbReference>
<reference evidence="1" key="1">
    <citation type="submission" date="2009-02" db="EMBL/GenBank/DDBJ databases">
        <title>The Genome Sequence of Ajellomyces capsulatus strain G186AR.</title>
        <authorList>
            <consortium name="The Broad Institute Genome Sequencing Platform"/>
            <person name="Champion M."/>
            <person name="Cuomo C."/>
            <person name="Ma L.-J."/>
            <person name="Henn M.R."/>
            <person name="Sil A."/>
            <person name="Goldman B."/>
            <person name="Young S.K."/>
            <person name="Kodira C.D."/>
            <person name="Zeng Q."/>
            <person name="Koehrsen M."/>
            <person name="Alvarado L."/>
            <person name="Berlin A."/>
            <person name="Borenstein D."/>
            <person name="Chen Z."/>
            <person name="Engels R."/>
            <person name="Freedman E."/>
            <person name="Gellesch M."/>
            <person name="Goldberg J."/>
            <person name="Griggs A."/>
            <person name="Gujja S."/>
            <person name="Heiman D."/>
            <person name="Hepburn T."/>
            <person name="Howarth C."/>
            <person name="Jen D."/>
            <person name="Larson L."/>
            <person name="Lewis B."/>
            <person name="Mehta T."/>
            <person name="Park D."/>
            <person name="Pearson M."/>
            <person name="Roberts A."/>
            <person name="Saif S."/>
            <person name="Shea T."/>
            <person name="Shenoy N."/>
            <person name="Sisk P."/>
            <person name="Stolte C."/>
            <person name="Sykes S."/>
            <person name="Walk T."/>
            <person name="White J."/>
            <person name="Yandava C."/>
            <person name="Klein B."/>
            <person name="McEwen J.G."/>
            <person name="Puccia R."/>
            <person name="Goldman G.H."/>
            <person name="Felipe M.S."/>
            <person name="Nino-Vega G."/>
            <person name="San-Blas G."/>
            <person name="Taylor J."/>
            <person name="Mendoza L."/>
            <person name="Galagan J."/>
            <person name="Nusbaum C."/>
            <person name="Birren B."/>
        </authorList>
    </citation>
    <scope>NUCLEOTIDE SEQUENCE</scope>
    <source>
        <strain evidence="1">G186AR</strain>
    </source>
</reference>
<dbReference type="AlphaFoldDB" id="C0P1D2"/>
<dbReference type="GeneID" id="69042228"/>
<evidence type="ECO:0000313" key="1">
    <source>
        <dbReference type="EMBL" id="EEH02552.1"/>
    </source>
</evidence>
<dbReference type="HOGENOM" id="CLU_1668890_0_0_1"/>
<protein>
    <submittedName>
        <fullName evidence="1">Uncharacterized protein</fullName>
    </submittedName>
</protein>
<proteinExistence type="predicted"/>
<evidence type="ECO:0000313" key="2">
    <source>
        <dbReference type="Proteomes" id="UP000001631"/>
    </source>
</evidence>
<dbReference type="Proteomes" id="UP000001631">
    <property type="component" value="Unassembled WGS sequence"/>
</dbReference>
<dbReference type="RefSeq" id="XP_045283033.1">
    <property type="nucleotide sequence ID" value="XM_045436261.1"/>
</dbReference>
<organism evidence="1 2">
    <name type="scientific">Ajellomyces capsulatus (strain G186AR / H82 / ATCC MYA-2454 / RMSCC 2432)</name>
    <name type="common">Darling's disease fungus</name>
    <name type="synonym">Histoplasma capsulatum</name>
    <dbReference type="NCBI Taxonomy" id="447093"/>
    <lineage>
        <taxon>Eukaryota</taxon>
        <taxon>Fungi</taxon>
        <taxon>Dikarya</taxon>
        <taxon>Ascomycota</taxon>
        <taxon>Pezizomycotina</taxon>
        <taxon>Eurotiomycetes</taxon>
        <taxon>Eurotiomycetidae</taxon>
        <taxon>Onygenales</taxon>
        <taxon>Ajellomycetaceae</taxon>
        <taxon>Histoplasma</taxon>
    </lineage>
</organism>
<accession>C0P1D2</accession>
<dbReference type="InParanoid" id="C0P1D2"/>
<sequence>MDHDRSKQDGTTGGLYDSSAKSLVPGPWLEFGGSDMCKWAAFHNSDLGMMLKDKCKDYSSSKIVRALDKIISMPGEELKNFDIDCFQCPMAKLQSKIGTVDIQKSGHSVTVMPLVAQLESGALKLSAAFGYTAPIVMTSRSKRVFPDGVRLSPIPDGN</sequence>